<proteinExistence type="inferred from homology"/>
<feature type="domain" description="Bicarbonate transporter-like transmembrane" evidence="8">
    <location>
        <begin position="29"/>
        <end position="171"/>
    </location>
</feature>
<comment type="similarity">
    <text evidence="2">Belongs to the anion exchanger (TC 2.A.31.3) family.</text>
</comment>
<accession>A0A7J8PJ30</accession>
<evidence type="ECO:0000256" key="2">
    <source>
        <dbReference type="ARBA" id="ARBA00006262"/>
    </source>
</evidence>
<gene>
    <name evidence="9" type="ORF">Gorai_017621</name>
</gene>
<dbReference type="InterPro" id="IPR011531">
    <property type="entry name" value="HCO3_transpt-like_TM_dom"/>
</dbReference>
<organism evidence="9 10">
    <name type="scientific">Gossypium raimondii</name>
    <name type="common">Peruvian cotton</name>
    <name type="synonym">Gossypium klotzschianum subsp. raimondii</name>
    <dbReference type="NCBI Taxonomy" id="29730"/>
    <lineage>
        <taxon>Eukaryota</taxon>
        <taxon>Viridiplantae</taxon>
        <taxon>Streptophyta</taxon>
        <taxon>Embryophyta</taxon>
        <taxon>Tracheophyta</taxon>
        <taxon>Spermatophyta</taxon>
        <taxon>Magnoliopsida</taxon>
        <taxon>eudicotyledons</taxon>
        <taxon>Gunneridae</taxon>
        <taxon>Pentapetalae</taxon>
        <taxon>rosids</taxon>
        <taxon>malvids</taxon>
        <taxon>Malvales</taxon>
        <taxon>Malvaceae</taxon>
        <taxon>Malvoideae</taxon>
        <taxon>Gossypium</taxon>
    </lineage>
</organism>
<name>A0A7J8PJ30_GOSRA</name>
<dbReference type="GO" id="GO:0050801">
    <property type="term" value="P:monoatomic ion homeostasis"/>
    <property type="evidence" value="ECO:0007669"/>
    <property type="project" value="TreeGrafter"/>
</dbReference>
<keyword evidence="3 7" id="KW-0812">Transmembrane</keyword>
<evidence type="ECO:0000259" key="8">
    <source>
        <dbReference type="Pfam" id="PF00955"/>
    </source>
</evidence>
<evidence type="ECO:0000256" key="4">
    <source>
        <dbReference type="ARBA" id="ARBA00022989"/>
    </source>
</evidence>
<evidence type="ECO:0000313" key="9">
    <source>
        <dbReference type="EMBL" id="MBA0588842.1"/>
    </source>
</evidence>
<dbReference type="GO" id="GO:0005452">
    <property type="term" value="F:solute:inorganic anion antiporter activity"/>
    <property type="evidence" value="ECO:0007669"/>
    <property type="project" value="InterPro"/>
</dbReference>
<evidence type="ECO:0000256" key="3">
    <source>
        <dbReference type="ARBA" id="ARBA00022692"/>
    </source>
</evidence>
<protein>
    <recommendedName>
        <fullName evidence="8">Bicarbonate transporter-like transmembrane domain-containing protein</fullName>
    </recommendedName>
</protein>
<dbReference type="PANTHER" id="PTHR11453:SF82">
    <property type="entry name" value="BORON TRANSPORTER 1"/>
    <property type="match status" value="1"/>
</dbReference>
<dbReference type="InterPro" id="IPR003020">
    <property type="entry name" value="HCO3_transpt_euk"/>
</dbReference>
<sequence>MASSTGCIDAPVDGTIFDVDKEIDELLPVEVKEQRLSNLLQALMVGGCVAAMPLLKKIPTAVLWGYFAFMAFESLPGNQFWERILLLFTAPSRRYKLLEEYHATFVETVPFKTIATFTLFQTIYLLVCFGITWIPLAGVLFPLLIMLLVPVRQYLLPMFFKAVHLQDLDAAEFEEASPIPYMAFEDLELEGRTTTTVDGAEILDQIITTSRGEIRRIQSPNTSSVFEKEYSPQIRQLSPSLTEKGLELSLTPSPAASTLGHSSRDSSSS</sequence>
<dbReference type="Proteomes" id="UP000593578">
    <property type="component" value="Unassembled WGS sequence"/>
</dbReference>
<comment type="caution">
    <text evidence="9">The sequence shown here is derived from an EMBL/GenBank/DDBJ whole genome shotgun (WGS) entry which is preliminary data.</text>
</comment>
<evidence type="ECO:0000256" key="5">
    <source>
        <dbReference type="ARBA" id="ARBA00023136"/>
    </source>
</evidence>
<feature type="compositionally biased region" description="Polar residues" evidence="6">
    <location>
        <begin position="250"/>
        <end position="269"/>
    </location>
</feature>
<reference evidence="9 10" key="1">
    <citation type="journal article" date="2019" name="Genome Biol. Evol.">
        <title>Insights into the evolution of the New World diploid cottons (Gossypium, subgenus Houzingenia) based on genome sequencing.</title>
        <authorList>
            <person name="Grover C.E."/>
            <person name="Arick M.A. 2nd"/>
            <person name="Thrash A."/>
            <person name="Conover J.L."/>
            <person name="Sanders W.S."/>
            <person name="Peterson D.G."/>
            <person name="Frelichowski J.E."/>
            <person name="Scheffler J.A."/>
            <person name="Scheffler B.E."/>
            <person name="Wendel J.F."/>
        </authorList>
    </citation>
    <scope>NUCLEOTIDE SEQUENCE [LARGE SCALE GENOMIC DNA]</scope>
    <source>
        <strain evidence="9">8</strain>
        <tissue evidence="9">Leaf</tissue>
    </source>
</reference>
<dbReference type="PANTHER" id="PTHR11453">
    <property type="entry name" value="ANION EXCHANGE PROTEIN"/>
    <property type="match status" value="1"/>
</dbReference>
<evidence type="ECO:0000256" key="7">
    <source>
        <dbReference type="SAM" id="Phobius"/>
    </source>
</evidence>
<evidence type="ECO:0000256" key="6">
    <source>
        <dbReference type="SAM" id="MobiDB-lite"/>
    </source>
</evidence>
<dbReference type="GO" id="GO:0005886">
    <property type="term" value="C:plasma membrane"/>
    <property type="evidence" value="ECO:0007669"/>
    <property type="project" value="TreeGrafter"/>
</dbReference>
<keyword evidence="4 7" id="KW-1133">Transmembrane helix</keyword>
<comment type="subcellular location">
    <subcellularLocation>
        <location evidence="1">Membrane</location>
        <topology evidence="1">Multi-pass membrane protein</topology>
    </subcellularLocation>
</comment>
<dbReference type="AlphaFoldDB" id="A0A7J8PJ30"/>
<keyword evidence="5 7" id="KW-0472">Membrane</keyword>
<feature type="transmembrane region" description="Helical" evidence="7">
    <location>
        <begin position="123"/>
        <end position="149"/>
    </location>
</feature>
<dbReference type="GO" id="GO:0006820">
    <property type="term" value="P:monoatomic anion transport"/>
    <property type="evidence" value="ECO:0007669"/>
    <property type="project" value="InterPro"/>
</dbReference>
<evidence type="ECO:0000256" key="1">
    <source>
        <dbReference type="ARBA" id="ARBA00004141"/>
    </source>
</evidence>
<dbReference type="EMBL" id="JABEZZ010000007">
    <property type="protein sequence ID" value="MBA0588842.1"/>
    <property type="molecule type" value="Genomic_DNA"/>
</dbReference>
<evidence type="ECO:0000313" key="10">
    <source>
        <dbReference type="Proteomes" id="UP000593578"/>
    </source>
</evidence>
<dbReference type="Pfam" id="PF00955">
    <property type="entry name" value="HCO3_cotransp"/>
    <property type="match status" value="1"/>
</dbReference>
<feature type="region of interest" description="Disordered" evidence="6">
    <location>
        <begin position="245"/>
        <end position="269"/>
    </location>
</feature>